<protein>
    <submittedName>
        <fullName evidence="1">Uncharacterized protein</fullName>
    </submittedName>
</protein>
<dbReference type="EMBL" id="BARS01026455">
    <property type="protein sequence ID" value="GAG01000.1"/>
    <property type="molecule type" value="Genomic_DNA"/>
</dbReference>
<sequence>FGWNDGNSLKCQGIRISDEHSIPGTDEDVGKRYVAYRGFSKTGQVNAPSNGVMDYHVAEMDVSEYRGFLSERFGDGRIGTFGGVIEVIQAYGGPIPFSFGMP</sequence>
<name>X0U625_9ZZZZ</name>
<reference evidence="1" key="1">
    <citation type="journal article" date="2014" name="Front. Microbiol.">
        <title>High frequency of phylogenetically diverse reductive dehalogenase-homologous genes in deep subseafloor sedimentary metagenomes.</title>
        <authorList>
            <person name="Kawai M."/>
            <person name="Futagami T."/>
            <person name="Toyoda A."/>
            <person name="Takaki Y."/>
            <person name="Nishi S."/>
            <person name="Hori S."/>
            <person name="Arai W."/>
            <person name="Tsubouchi T."/>
            <person name="Morono Y."/>
            <person name="Uchiyama I."/>
            <person name="Ito T."/>
            <person name="Fujiyama A."/>
            <person name="Inagaki F."/>
            <person name="Takami H."/>
        </authorList>
    </citation>
    <scope>NUCLEOTIDE SEQUENCE</scope>
    <source>
        <strain evidence="1">Expedition CK06-06</strain>
    </source>
</reference>
<gene>
    <name evidence="1" type="ORF">S01H1_41685</name>
</gene>
<proteinExistence type="predicted"/>
<organism evidence="1">
    <name type="scientific">marine sediment metagenome</name>
    <dbReference type="NCBI Taxonomy" id="412755"/>
    <lineage>
        <taxon>unclassified sequences</taxon>
        <taxon>metagenomes</taxon>
        <taxon>ecological metagenomes</taxon>
    </lineage>
</organism>
<feature type="non-terminal residue" evidence="1">
    <location>
        <position position="1"/>
    </location>
</feature>
<comment type="caution">
    <text evidence="1">The sequence shown here is derived from an EMBL/GenBank/DDBJ whole genome shotgun (WGS) entry which is preliminary data.</text>
</comment>
<dbReference type="AlphaFoldDB" id="X0U625"/>
<evidence type="ECO:0000313" key="1">
    <source>
        <dbReference type="EMBL" id="GAG01000.1"/>
    </source>
</evidence>
<accession>X0U625</accession>